<sequence length="118" mass="12924">MTNIKSSHSANTLCNRLAISAQHVIAIPLDKRQVYFYDLSGARLARLPINNRQCAPQHHSSCSSKSIGAQGHRRMVCSVAWSDDPTCNLFTCGFDRMVLGWNLTTTKEGPGGPLHKAS</sequence>
<dbReference type="InterPro" id="IPR015943">
    <property type="entry name" value="WD40/YVTN_repeat-like_dom_sf"/>
</dbReference>
<dbReference type="SUPFAM" id="SSF50978">
    <property type="entry name" value="WD40 repeat-like"/>
    <property type="match status" value="1"/>
</dbReference>
<evidence type="ECO:0000313" key="1">
    <source>
        <dbReference type="EMBL" id="UYV66713.1"/>
    </source>
</evidence>
<dbReference type="PROSITE" id="PS00678">
    <property type="entry name" value="WD_REPEATS_1"/>
    <property type="match status" value="1"/>
</dbReference>
<dbReference type="Gene3D" id="2.130.10.10">
    <property type="entry name" value="YVTN repeat-like/Quinoprotein amine dehydrogenase"/>
    <property type="match status" value="1"/>
</dbReference>
<dbReference type="Proteomes" id="UP001235939">
    <property type="component" value="Chromosome 04"/>
</dbReference>
<dbReference type="InterPro" id="IPR036322">
    <property type="entry name" value="WD40_repeat_dom_sf"/>
</dbReference>
<protein>
    <submittedName>
        <fullName evidence="1">WDR37</fullName>
    </submittedName>
</protein>
<keyword evidence="2" id="KW-1185">Reference proteome</keyword>
<reference evidence="1 2" key="1">
    <citation type="submission" date="2022-01" db="EMBL/GenBank/DDBJ databases">
        <title>A chromosomal length assembly of Cordylochernes scorpioides.</title>
        <authorList>
            <person name="Zeh D."/>
            <person name="Zeh J."/>
        </authorList>
    </citation>
    <scope>NUCLEOTIDE SEQUENCE [LARGE SCALE GENOMIC DNA]</scope>
    <source>
        <strain evidence="1">IN4F17</strain>
        <tissue evidence="1">Whole Body</tissue>
    </source>
</reference>
<name>A0ABY6KDQ2_9ARAC</name>
<proteinExistence type="predicted"/>
<accession>A0ABY6KDQ2</accession>
<organism evidence="1 2">
    <name type="scientific">Cordylochernes scorpioides</name>
    <dbReference type="NCBI Taxonomy" id="51811"/>
    <lineage>
        <taxon>Eukaryota</taxon>
        <taxon>Metazoa</taxon>
        <taxon>Ecdysozoa</taxon>
        <taxon>Arthropoda</taxon>
        <taxon>Chelicerata</taxon>
        <taxon>Arachnida</taxon>
        <taxon>Pseudoscorpiones</taxon>
        <taxon>Cheliferoidea</taxon>
        <taxon>Chernetidae</taxon>
        <taxon>Cordylochernes</taxon>
    </lineage>
</organism>
<dbReference type="InterPro" id="IPR019775">
    <property type="entry name" value="WD40_repeat_CS"/>
</dbReference>
<evidence type="ECO:0000313" key="2">
    <source>
        <dbReference type="Proteomes" id="UP001235939"/>
    </source>
</evidence>
<dbReference type="EMBL" id="CP092866">
    <property type="protein sequence ID" value="UYV66713.1"/>
    <property type="molecule type" value="Genomic_DNA"/>
</dbReference>
<gene>
    <name evidence="1" type="ORF">LAZ67_4002656</name>
</gene>